<evidence type="ECO:0000256" key="8">
    <source>
        <dbReference type="SAM" id="MobiDB-lite"/>
    </source>
</evidence>
<comment type="subcellular location">
    <subcellularLocation>
        <location evidence="1">Nucleus</location>
        <location evidence="1">Nucleolus</location>
    </subcellularLocation>
</comment>
<evidence type="ECO:0000256" key="5">
    <source>
        <dbReference type="ARBA" id="ARBA00023242"/>
    </source>
</evidence>
<dbReference type="FunFam" id="2.20.28.40:FF:000001">
    <property type="entry name" value="H/ACA ribonucleoprotein complex subunit 3"/>
    <property type="match status" value="1"/>
</dbReference>
<dbReference type="SUPFAM" id="SSF144210">
    <property type="entry name" value="Nop10-like SnoRNP"/>
    <property type="match status" value="1"/>
</dbReference>
<evidence type="ECO:0000313" key="9">
    <source>
        <dbReference type="EMBL" id="RDX77420.1"/>
    </source>
</evidence>
<dbReference type="GO" id="GO:0030515">
    <property type="term" value="F:snoRNA binding"/>
    <property type="evidence" value="ECO:0007669"/>
    <property type="project" value="InterPro"/>
</dbReference>
<name>A0A371FGQ8_MUCPR</name>
<feature type="compositionally biased region" description="Polar residues" evidence="8">
    <location>
        <begin position="30"/>
        <end position="41"/>
    </location>
</feature>
<keyword evidence="5" id="KW-0539">Nucleus</keyword>
<comment type="caution">
    <text evidence="9">The sequence shown here is derived from an EMBL/GenBank/DDBJ whole genome shotgun (WGS) entry which is preliminary data.</text>
</comment>
<evidence type="ECO:0000256" key="2">
    <source>
        <dbReference type="ARBA" id="ARBA00009462"/>
    </source>
</evidence>
<dbReference type="PANTHER" id="PTHR13305:SF0">
    <property type="entry name" value="H_ACA RIBONUCLEOPROTEIN COMPLEX SUBUNIT 3"/>
    <property type="match status" value="1"/>
</dbReference>
<evidence type="ECO:0000256" key="6">
    <source>
        <dbReference type="ARBA" id="ARBA00023274"/>
    </source>
</evidence>
<proteinExistence type="inferred from homology"/>
<dbReference type="InterPro" id="IPR007264">
    <property type="entry name" value="H/ACA_rnp_Nop10"/>
</dbReference>
<feature type="non-terminal residue" evidence="9">
    <location>
        <position position="1"/>
    </location>
</feature>
<evidence type="ECO:0000256" key="4">
    <source>
        <dbReference type="ARBA" id="ARBA00022552"/>
    </source>
</evidence>
<evidence type="ECO:0000256" key="1">
    <source>
        <dbReference type="ARBA" id="ARBA00004604"/>
    </source>
</evidence>
<accession>A0A371FGQ8</accession>
<dbReference type="Gene3D" id="2.20.28.40">
    <property type="entry name" value="H/ACA ribonucleoprotein complex, subunit Nop10"/>
    <property type="match status" value="1"/>
</dbReference>
<dbReference type="OrthoDB" id="13807at2759"/>
<comment type="similarity">
    <text evidence="2">Belongs to the NOP10 family.</text>
</comment>
<keyword evidence="4" id="KW-0698">rRNA processing</keyword>
<sequence length="126" mass="14462">MYSTRLIRHIYPGLEKKEVRKGSRNKARSRTGSSETSQRSIPNKRPIALVQTGPITDKPSVTMYLQFYINENGDKVYTTKKESPLGLPTQSAHPARFSPDDKFSRQRVLLKKRFGLLPTQQPPQKY</sequence>
<dbReference type="GO" id="GO:0031120">
    <property type="term" value="P:snRNA pseudouridine synthesis"/>
    <property type="evidence" value="ECO:0007669"/>
    <property type="project" value="TreeGrafter"/>
</dbReference>
<dbReference type="GO" id="GO:0070034">
    <property type="term" value="F:telomerase RNA binding"/>
    <property type="evidence" value="ECO:0007669"/>
    <property type="project" value="TreeGrafter"/>
</dbReference>
<dbReference type="Proteomes" id="UP000257109">
    <property type="component" value="Unassembled WGS sequence"/>
</dbReference>
<dbReference type="InterPro" id="IPR036756">
    <property type="entry name" value="H/ACA_rnp_Nop10_sf"/>
</dbReference>
<evidence type="ECO:0000313" key="10">
    <source>
        <dbReference type="Proteomes" id="UP000257109"/>
    </source>
</evidence>
<dbReference type="GO" id="GO:0031429">
    <property type="term" value="C:box H/ACA snoRNP complex"/>
    <property type="evidence" value="ECO:0007669"/>
    <property type="project" value="TreeGrafter"/>
</dbReference>
<evidence type="ECO:0000256" key="7">
    <source>
        <dbReference type="ARBA" id="ARBA00030185"/>
    </source>
</evidence>
<keyword evidence="6" id="KW-0687">Ribonucleoprotein</keyword>
<dbReference type="EMBL" id="QJKJ01009177">
    <property type="protein sequence ID" value="RDX77420.1"/>
    <property type="molecule type" value="Genomic_DNA"/>
</dbReference>
<dbReference type="AlphaFoldDB" id="A0A371FGQ8"/>
<keyword evidence="10" id="KW-1185">Reference proteome</keyword>
<reference evidence="9" key="1">
    <citation type="submission" date="2018-05" db="EMBL/GenBank/DDBJ databases">
        <title>Draft genome of Mucuna pruriens seed.</title>
        <authorList>
            <person name="Nnadi N.E."/>
            <person name="Vos R."/>
            <person name="Hasami M.H."/>
            <person name="Devisetty U.K."/>
            <person name="Aguiy J.C."/>
        </authorList>
    </citation>
    <scope>NUCLEOTIDE SEQUENCE [LARGE SCALE GENOMIC DNA]</scope>
    <source>
        <strain evidence="9">JCA_2017</strain>
    </source>
</reference>
<dbReference type="PANTHER" id="PTHR13305">
    <property type="entry name" value="RIBOSOME BIOGENESIS PROTEIN NOP10"/>
    <property type="match status" value="1"/>
</dbReference>
<organism evidence="9 10">
    <name type="scientific">Mucuna pruriens</name>
    <name type="common">Velvet bean</name>
    <name type="synonym">Dolichos pruriens</name>
    <dbReference type="NCBI Taxonomy" id="157652"/>
    <lineage>
        <taxon>Eukaryota</taxon>
        <taxon>Viridiplantae</taxon>
        <taxon>Streptophyta</taxon>
        <taxon>Embryophyta</taxon>
        <taxon>Tracheophyta</taxon>
        <taxon>Spermatophyta</taxon>
        <taxon>Magnoliopsida</taxon>
        <taxon>eudicotyledons</taxon>
        <taxon>Gunneridae</taxon>
        <taxon>Pentapetalae</taxon>
        <taxon>rosids</taxon>
        <taxon>fabids</taxon>
        <taxon>Fabales</taxon>
        <taxon>Fabaceae</taxon>
        <taxon>Papilionoideae</taxon>
        <taxon>50 kb inversion clade</taxon>
        <taxon>NPAAA clade</taxon>
        <taxon>indigoferoid/millettioid clade</taxon>
        <taxon>Phaseoleae</taxon>
        <taxon>Mucuna</taxon>
    </lineage>
</organism>
<dbReference type="GO" id="GO:1904874">
    <property type="term" value="P:positive regulation of telomerase RNA localization to Cajal body"/>
    <property type="evidence" value="ECO:0007669"/>
    <property type="project" value="TreeGrafter"/>
</dbReference>
<feature type="region of interest" description="Disordered" evidence="8">
    <location>
        <begin position="78"/>
        <end position="103"/>
    </location>
</feature>
<dbReference type="STRING" id="157652.A0A371FGQ8"/>
<feature type="region of interest" description="Disordered" evidence="8">
    <location>
        <begin position="13"/>
        <end position="48"/>
    </location>
</feature>
<dbReference type="GO" id="GO:0031118">
    <property type="term" value="P:rRNA pseudouridine synthesis"/>
    <property type="evidence" value="ECO:0007669"/>
    <property type="project" value="TreeGrafter"/>
</dbReference>
<dbReference type="Pfam" id="PF04135">
    <property type="entry name" value="Nop10p"/>
    <property type="match status" value="1"/>
</dbReference>
<keyword evidence="3" id="KW-0690">Ribosome biogenesis</keyword>
<gene>
    <name evidence="9" type="ORF">CR513_42470</name>
</gene>
<protein>
    <recommendedName>
        <fullName evidence="7">Nucleolar protein 10</fullName>
    </recommendedName>
</protein>
<evidence type="ECO:0000256" key="3">
    <source>
        <dbReference type="ARBA" id="ARBA00022517"/>
    </source>
</evidence>